<sequence length="481" mass="54561">MNTRNFRSKAPLQEMMRSIMDFVVQNVTSDDSLTGSVQGIECLALQAIYEVNAGNLRRSWVTFRKAITIAHLQGLHNMTVNSSPEERNVMEIKQHHLWYHIARGERYLSTLLGLPSSTGSAAFPADDDDSWLSAENVYHKHLYYISGLILLRNQSDGTHTFSTSQRIGEQLMSFAEKMPPAWWEVPTSIPKTRSKEAFAQFERVMCQIWHFQLEMLVYLPFMLRAATDRRYEHSHISCMNASRNLIKRWISIRESNTTILYSNLLEFEAFIAATTLLLGILASPKSASPDVLKERCDDSQLVQTVVEHLERLKRQGAGMSVGNQSIDVIRTLQQFVHSRTIPNRLRLEVPFFGIIMIANNGAVQPLEGERIFGANPSRDSSLSRTLQTTMPLPNFETSSVSNLTPDSGFQLRDTVITKESYSLFGMGDNEPALQATGGHFQLPEAPGMQDIFDSTEWLFQESDIIYFNSLMDTDLEGNWTF</sequence>
<reference evidence="4 5" key="1">
    <citation type="journal article" date="2017" name="Biotechnol. Biofuels">
        <title>Differential beta-glucosidase expression as a function of carbon source availability in Talaromyces amestolkiae: a genomic and proteomic approach.</title>
        <authorList>
            <person name="de Eugenio L.I."/>
            <person name="Mendez-Liter J.A."/>
            <person name="Nieto-Dominguez M."/>
            <person name="Alonso L."/>
            <person name="Gil-Munoz J."/>
            <person name="Barriuso J."/>
            <person name="Prieto A."/>
            <person name="Martinez M.J."/>
        </authorList>
    </citation>
    <scope>NUCLEOTIDE SEQUENCE [LARGE SCALE GENOMIC DNA]</scope>
    <source>
        <strain evidence="4 5">CIB</strain>
    </source>
</reference>
<keyword evidence="2" id="KW-0804">Transcription</keyword>
<evidence type="ECO:0000256" key="1">
    <source>
        <dbReference type="ARBA" id="ARBA00023015"/>
    </source>
</evidence>
<protein>
    <recommendedName>
        <fullName evidence="6">Transcription factor domain-containing protein</fullName>
    </recommendedName>
</protein>
<keyword evidence="5" id="KW-1185">Reference proteome</keyword>
<dbReference type="Proteomes" id="UP000249363">
    <property type="component" value="Unassembled WGS sequence"/>
</dbReference>
<keyword evidence="3" id="KW-0539">Nucleus</keyword>
<evidence type="ECO:0000313" key="4">
    <source>
        <dbReference type="EMBL" id="RAO69109.1"/>
    </source>
</evidence>
<proteinExistence type="predicted"/>
<evidence type="ECO:0000313" key="5">
    <source>
        <dbReference type="Proteomes" id="UP000249363"/>
    </source>
</evidence>
<evidence type="ECO:0000256" key="3">
    <source>
        <dbReference type="ARBA" id="ARBA00023242"/>
    </source>
</evidence>
<evidence type="ECO:0008006" key="6">
    <source>
        <dbReference type="Google" id="ProtNLM"/>
    </source>
</evidence>
<dbReference type="RefSeq" id="XP_040733625.1">
    <property type="nucleotide sequence ID" value="XM_040877563.1"/>
</dbReference>
<dbReference type="CDD" id="cd12148">
    <property type="entry name" value="fungal_TF_MHR"/>
    <property type="match status" value="1"/>
</dbReference>
<dbReference type="GeneID" id="63794337"/>
<dbReference type="PANTHER" id="PTHR47840:SF1">
    <property type="entry name" value="ZN(II)2CYS6 TRANSCRIPTION FACTOR (EUROFUNG)"/>
    <property type="match status" value="1"/>
</dbReference>
<dbReference type="AlphaFoldDB" id="A0A364KZY8"/>
<evidence type="ECO:0000256" key="2">
    <source>
        <dbReference type="ARBA" id="ARBA00023163"/>
    </source>
</evidence>
<accession>A0A364KZY8</accession>
<gene>
    <name evidence="4" type="ORF">BHQ10_005121</name>
</gene>
<dbReference type="EMBL" id="MIKG01000009">
    <property type="protein sequence ID" value="RAO69109.1"/>
    <property type="molecule type" value="Genomic_DNA"/>
</dbReference>
<comment type="caution">
    <text evidence="4">The sequence shown here is derived from an EMBL/GenBank/DDBJ whole genome shotgun (WGS) entry which is preliminary data.</text>
</comment>
<organism evidence="4 5">
    <name type="scientific">Talaromyces amestolkiae</name>
    <dbReference type="NCBI Taxonomy" id="1196081"/>
    <lineage>
        <taxon>Eukaryota</taxon>
        <taxon>Fungi</taxon>
        <taxon>Dikarya</taxon>
        <taxon>Ascomycota</taxon>
        <taxon>Pezizomycotina</taxon>
        <taxon>Eurotiomycetes</taxon>
        <taxon>Eurotiomycetidae</taxon>
        <taxon>Eurotiales</taxon>
        <taxon>Trichocomaceae</taxon>
        <taxon>Talaromyces</taxon>
        <taxon>Talaromyces sect. Talaromyces</taxon>
    </lineage>
</organism>
<name>A0A364KZY8_TALAM</name>
<keyword evidence="1" id="KW-0805">Transcription regulation</keyword>
<dbReference type="STRING" id="1196081.A0A364KZY8"/>
<dbReference type="OrthoDB" id="5392779at2759"/>
<dbReference type="PANTHER" id="PTHR47840">
    <property type="entry name" value="ZN(II)2CYS6 TRANSCRIPTION FACTOR (EUROFUNG)-RELATED"/>
    <property type="match status" value="1"/>
</dbReference>